<dbReference type="Gene3D" id="3.40.50.720">
    <property type="entry name" value="NAD(P)-binding Rossmann-like Domain"/>
    <property type="match status" value="1"/>
</dbReference>
<evidence type="ECO:0000256" key="4">
    <source>
        <dbReference type="ARBA" id="ARBA00023002"/>
    </source>
</evidence>
<comment type="subcellular location">
    <subcellularLocation>
        <location evidence="1">Cytoplasm</location>
    </subcellularLocation>
</comment>
<protein>
    <submittedName>
        <fullName evidence="5">Sepiapterin reductase</fullName>
    </submittedName>
</protein>
<dbReference type="Proteomes" id="UP001152320">
    <property type="component" value="Chromosome 10"/>
</dbReference>
<comment type="caution">
    <text evidence="5">The sequence shown here is derived from an EMBL/GenBank/DDBJ whole genome shotgun (WGS) entry which is preliminary data.</text>
</comment>
<sequence length="269" mass="29646">MANLSVPTFCVVTGASRGLGREIATQLAKKIGPGSSLYLLARNKDKLEETALAIKKDVGNTLQVNCVPSDLSSEEGIAQLRKDIFENVGDISRFSHAIIVHNAATVGMSKFARELDDVNFLQQFLLLNITAPIVLTSSFFSCFGHGKDSIRKTVIQVTSDNATTPYQTMHIYCMAKAGRDMFFKVMALEEPEVRILSYDPGAVDTDMFRDTYGSPDPEFQASMKNIAKESYFLKAEQSAEALVKALEEDKYANAEVIRSYDVLGIKADF</sequence>
<proteinExistence type="predicted"/>
<reference evidence="5" key="1">
    <citation type="submission" date="2021-10" db="EMBL/GenBank/DDBJ databases">
        <title>Tropical sea cucumber genome reveals ecological adaptation and Cuvierian tubules defense mechanism.</title>
        <authorList>
            <person name="Chen T."/>
        </authorList>
    </citation>
    <scope>NUCLEOTIDE SEQUENCE</scope>
    <source>
        <strain evidence="5">Nanhai2018</strain>
        <tissue evidence="5">Muscle</tissue>
    </source>
</reference>
<dbReference type="AlphaFoldDB" id="A0A9Q1H6F2"/>
<dbReference type="Pfam" id="PF00106">
    <property type="entry name" value="adh_short"/>
    <property type="match status" value="1"/>
</dbReference>
<keyword evidence="2" id="KW-0963">Cytoplasm</keyword>
<dbReference type="PANTHER" id="PTHR44085:SF2">
    <property type="entry name" value="SEPIAPTERIN REDUCTASE"/>
    <property type="match status" value="1"/>
</dbReference>
<gene>
    <name evidence="5" type="ORF">HOLleu_21362</name>
</gene>
<dbReference type="PANTHER" id="PTHR44085">
    <property type="entry name" value="SEPIAPTERIN REDUCTASE"/>
    <property type="match status" value="1"/>
</dbReference>
<dbReference type="InterPro" id="IPR051721">
    <property type="entry name" value="Biopterin_syn/organic_redct"/>
</dbReference>
<organism evidence="5 6">
    <name type="scientific">Holothuria leucospilota</name>
    <name type="common">Black long sea cucumber</name>
    <name type="synonym">Mertensiothuria leucospilota</name>
    <dbReference type="NCBI Taxonomy" id="206669"/>
    <lineage>
        <taxon>Eukaryota</taxon>
        <taxon>Metazoa</taxon>
        <taxon>Echinodermata</taxon>
        <taxon>Eleutherozoa</taxon>
        <taxon>Echinozoa</taxon>
        <taxon>Holothuroidea</taxon>
        <taxon>Aspidochirotacea</taxon>
        <taxon>Aspidochirotida</taxon>
        <taxon>Holothuriidae</taxon>
        <taxon>Holothuria</taxon>
    </lineage>
</organism>
<dbReference type="GO" id="GO:0006729">
    <property type="term" value="P:tetrahydrobiopterin biosynthetic process"/>
    <property type="evidence" value="ECO:0007669"/>
    <property type="project" value="TreeGrafter"/>
</dbReference>
<dbReference type="EMBL" id="JAIZAY010000010">
    <property type="protein sequence ID" value="KAJ8034498.1"/>
    <property type="molecule type" value="Genomic_DNA"/>
</dbReference>
<evidence type="ECO:0000256" key="1">
    <source>
        <dbReference type="ARBA" id="ARBA00004496"/>
    </source>
</evidence>
<dbReference type="InterPro" id="IPR002347">
    <property type="entry name" value="SDR_fam"/>
</dbReference>
<dbReference type="GO" id="GO:0004757">
    <property type="term" value="F:sepiapterin reductase (NADP+) activity"/>
    <property type="evidence" value="ECO:0007669"/>
    <property type="project" value="TreeGrafter"/>
</dbReference>
<evidence type="ECO:0000313" key="5">
    <source>
        <dbReference type="EMBL" id="KAJ8034498.1"/>
    </source>
</evidence>
<keyword evidence="6" id="KW-1185">Reference proteome</keyword>
<evidence type="ECO:0000256" key="3">
    <source>
        <dbReference type="ARBA" id="ARBA00022857"/>
    </source>
</evidence>
<dbReference type="InterPro" id="IPR036291">
    <property type="entry name" value="NAD(P)-bd_dom_sf"/>
</dbReference>
<dbReference type="OrthoDB" id="153074at2759"/>
<name>A0A9Q1H6F2_HOLLE</name>
<evidence type="ECO:0000256" key="2">
    <source>
        <dbReference type="ARBA" id="ARBA00022490"/>
    </source>
</evidence>
<evidence type="ECO:0000313" key="6">
    <source>
        <dbReference type="Proteomes" id="UP001152320"/>
    </source>
</evidence>
<accession>A0A9Q1H6F2</accession>
<keyword evidence="3" id="KW-0521">NADP</keyword>
<dbReference type="PRINTS" id="PR00081">
    <property type="entry name" value="GDHRDH"/>
</dbReference>
<keyword evidence="4" id="KW-0560">Oxidoreductase</keyword>
<dbReference type="GO" id="GO:0005737">
    <property type="term" value="C:cytoplasm"/>
    <property type="evidence" value="ECO:0007669"/>
    <property type="project" value="UniProtKB-SubCell"/>
</dbReference>
<dbReference type="SUPFAM" id="SSF51735">
    <property type="entry name" value="NAD(P)-binding Rossmann-fold domains"/>
    <property type="match status" value="1"/>
</dbReference>